<evidence type="ECO:0000259" key="4">
    <source>
        <dbReference type="PROSITE" id="PS50961"/>
    </source>
</evidence>
<dbReference type="GO" id="GO:0003723">
    <property type="term" value="F:RNA binding"/>
    <property type="evidence" value="ECO:0007669"/>
    <property type="project" value="UniProtKB-UniRule"/>
</dbReference>
<dbReference type="PROSITE" id="PS50961">
    <property type="entry name" value="HTH_LA"/>
    <property type="match status" value="1"/>
</dbReference>
<dbReference type="GO" id="GO:0003690">
    <property type="term" value="F:double-stranded DNA binding"/>
    <property type="evidence" value="ECO:0007669"/>
    <property type="project" value="TreeGrafter"/>
</dbReference>
<evidence type="ECO:0000256" key="1">
    <source>
        <dbReference type="ARBA" id="ARBA00022884"/>
    </source>
</evidence>
<dbReference type="InterPro" id="IPR006630">
    <property type="entry name" value="La_HTH"/>
</dbReference>
<dbReference type="GO" id="GO:0006281">
    <property type="term" value="P:DNA repair"/>
    <property type="evidence" value="ECO:0007669"/>
    <property type="project" value="TreeGrafter"/>
</dbReference>
<dbReference type="Pfam" id="PF13671">
    <property type="entry name" value="AAA_33"/>
    <property type="match status" value="1"/>
</dbReference>
<comment type="caution">
    <text evidence="5">The sequence shown here is derived from an EMBL/GenBank/DDBJ whole genome shotgun (WGS) entry which is preliminary data.</text>
</comment>
<gene>
    <name evidence="5" type="ORF">C1SCF055_LOCUS30404</name>
</gene>
<name>A0A9P1G923_9DINO</name>
<evidence type="ECO:0000313" key="5">
    <source>
        <dbReference type="EMBL" id="CAI4004628.1"/>
    </source>
</evidence>
<dbReference type="SUPFAM" id="SSF52047">
    <property type="entry name" value="RNI-like"/>
    <property type="match status" value="1"/>
</dbReference>
<accession>A0A9P1G923</accession>
<dbReference type="Proteomes" id="UP001152797">
    <property type="component" value="Unassembled WGS sequence"/>
</dbReference>
<evidence type="ECO:0000313" key="6">
    <source>
        <dbReference type="EMBL" id="CAL1158003.1"/>
    </source>
</evidence>
<keyword evidence="8" id="KW-1185">Reference proteome</keyword>
<dbReference type="GO" id="GO:0046403">
    <property type="term" value="F:polynucleotide 3'-phosphatase activity"/>
    <property type="evidence" value="ECO:0007669"/>
    <property type="project" value="TreeGrafter"/>
</dbReference>
<dbReference type="AlphaFoldDB" id="A0A9P1G923"/>
<reference evidence="5" key="1">
    <citation type="submission" date="2022-10" db="EMBL/GenBank/DDBJ databases">
        <authorList>
            <person name="Chen Y."/>
            <person name="Dougan E. K."/>
            <person name="Chan C."/>
            <person name="Rhodes N."/>
            <person name="Thang M."/>
        </authorList>
    </citation>
    <scope>NUCLEOTIDE SEQUENCE</scope>
</reference>
<evidence type="ECO:0000256" key="2">
    <source>
        <dbReference type="PROSITE-ProRule" id="PRU00332"/>
    </source>
</evidence>
<dbReference type="SUPFAM" id="SSF52540">
    <property type="entry name" value="P-loop containing nucleoside triphosphate hydrolases"/>
    <property type="match status" value="1"/>
</dbReference>
<proteinExistence type="predicted"/>
<feature type="compositionally biased region" description="Acidic residues" evidence="3">
    <location>
        <begin position="854"/>
        <end position="865"/>
    </location>
</feature>
<feature type="domain" description="HTH La-type RNA-binding" evidence="4">
    <location>
        <begin position="734"/>
        <end position="828"/>
    </location>
</feature>
<dbReference type="EMBL" id="CAMXCT030003459">
    <property type="protein sequence ID" value="CAL4791940.1"/>
    <property type="molecule type" value="Genomic_DNA"/>
</dbReference>
<evidence type="ECO:0000313" key="8">
    <source>
        <dbReference type="Proteomes" id="UP001152797"/>
    </source>
</evidence>
<dbReference type="InterPro" id="IPR027417">
    <property type="entry name" value="P-loop_NTPase"/>
</dbReference>
<dbReference type="OrthoDB" id="431154at2759"/>
<sequence length="912" mass="101607">VKLIELPTCQQLIVQHEMLQVRLPDVTAFFGCLDLKSRFPSSGSPGKALGMKDADVASWLLALKGFIARCVDPRVELALELDASENELTDEAGTRLISGLQRIRHTREGPFRLRVLKLHKNKVGDDTCAELASLVWHQAKAVEEIHLSHNEVQQRGLTAILAALAMHPEKAYPRETPCEDVPCWVRLEHNRVSHVEYVLALLQQEPVKLQFCMAPRREKGPSCTSFRCQASDNIAHAHLYCVDKQESEPETRKHAEAVVQSVIRQLQGERCKDTVSDSADAHHEAVEAAEFSDAAPCRFEDLKVDATGAGLELTPDPYGFLIETVFETPGQKLNAGEVILEIDGVQLWGDLDEDRLSDAFGSRFADGARIRVAPADAVRGRPLWQPLTIPGPGLSLRCEAVSSSLCEDLKIMGKQCGVKAELEDGGAWLRGPPQNQRWAADELPRLMAFYFPEASIPFPSCQWRGDAEDSCIATPPMEETATGAKGSESAGFSELTSWEEALRGQWREDDDLFDEDLPVEPLEAPDDGPDVFEGEALPPDVVVTQPLRVLVLVGLPGSGKSTLASRLQKFGWVVINQDTLGDRKKCVAAANEALSSGKRIVVDRCNVTRLQRRVWLGVADENKASTACIWLDVPEEECGDRVLHRFGHSTLPADNSSLEVISAFQERFESPMEAEGFVMWLVRDDGDLDEAVAQLQELVERSEALAEETQPAAKAKSPYSRHSEAFPYKAFQRRGARALYLRALRRQIEYYFSDKNLKQDWFFQEKIQEPPEPGWLELRWILSCPRIRDVLCASAEDVLEALGPSPLKQKAARGFQWVRRTKPLPKLKEKRPAKGHEPEWYVMLHADTANPEDSGAESENEEASGDGDNLEKGKDGEVPKCVVCRRQRPKSCFSKAQLTKHRRNPTCKDCVA</sequence>
<dbReference type="InterPro" id="IPR036390">
    <property type="entry name" value="WH_DNA-bd_sf"/>
</dbReference>
<dbReference type="PANTHER" id="PTHR12083:SF9">
    <property type="entry name" value="BIFUNCTIONAL POLYNUCLEOTIDE PHOSPHATASE_KINASE"/>
    <property type="match status" value="1"/>
</dbReference>
<dbReference type="Pfam" id="PF05383">
    <property type="entry name" value="La"/>
    <property type="match status" value="1"/>
</dbReference>
<dbReference type="GO" id="GO:0046404">
    <property type="term" value="F:ATP-dependent polydeoxyribonucleotide 5'-hydroxyl-kinase activity"/>
    <property type="evidence" value="ECO:0007669"/>
    <property type="project" value="TreeGrafter"/>
</dbReference>
<dbReference type="Gene3D" id="3.80.10.10">
    <property type="entry name" value="Ribonuclease Inhibitor"/>
    <property type="match status" value="1"/>
</dbReference>
<evidence type="ECO:0000313" key="7">
    <source>
        <dbReference type="EMBL" id="CAL4791940.1"/>
    </source>
</evidence>
<dbReference type="EMBL" id="CAMXCT020003459">
    <property type="protein sequence ID" value="CAL1158003.1"/>
    <property type="molecule type" value="Genomic_DNA"/>
</dbReference>
<evidence type="ECO:0000256" key="3">
    <source>
        <dbReference type="SAM" id="MobiDB-lite"/>
    </source>
</evidence>
<dbReference type="EMBL" id="CAMXCT010003459">
    <property type="protein sequence ID" value="CAI4004628.1"/>
    <property type="molecule type" value="Genomic_DNA"/>
</dbReference>
<reference evidence="6" key="2">
    <citation type="submission" date="2024-04" db="EMBL/GenBank/DDBJ databases">
        <authorList>
            <person name="Chen Y."/>
            <person name="Shah S."/>
            <person name="Dougan E. K."/>
            <person name="Thang M."/>
            <person name="Chan C."/>
        </authorList>
    </citation>
    <scope>NUCLEOTIDE SEQUENCE [LARGE SCALE GENOMIC DNA]</scope>
</reference>
<dbReference type="SMART" id="SM00368">
    <property type="entry name" value="LRR_RI"/>
    <property type="match status" value="2"/>
</dbReference>
<dbReference type="Gene3D" id="3.40.50.300">
    <property type="entry name" value="P-loop containing nucleotide triphosphate hydrolases"/>
    <property type="match status" value="1"/>
</dbReference>
<organism evidence="5">
    <name type="scientific">Cladocopium goreaui</name>
    <dbReference type="NCBI Taxonomy" id="2562237"/>
    <lineage>
        <taxon>Eukaryota</taxon>
        <taxon>Sar</taxon>
        <taxon>Alveolata</taxon>
        <taxon>Dinophyceae</taxon>
        <taxon>Suessiales</taxon>
        <taxon>Symbiodiniaceae</taxon>
        <taxon>Cladocopium</taxon>
    </lineage>
</organism>
<feature type="region of interest" description="Disordered" evidence="3">
    <location>
        <begin position="849"/>
        <end position="875"/>
    </location>
</feature>
<dbReference type="Gene3D" id="1.10.10.10">
    <property type="entry name" value="Winged helix-like DNA-binding domain superfamily/Winged helix DNA-binding domain"/>
    <property type="match status" value="1"/>
</dbReference>
<dbReference type="SMART" id="SM00715">
    <property type="entry name" value="LA"/>
    <property type="match status" value="1"/>
</dbReference>
<feature type="non-terminal residue" evidence="5">
    <location>
        <position position="1"/>
    </location>
</feature>
<keyword evidence="1 2" id="KW-0694">RNA-binding</keyword>
<protein>
    <submittedName>
        <fullName evidence="7">PDZ domain-containing protein</fullName>
    </submittedName>
</protein>
<dbReference type="PANTHER" id="PTHR12083">
    <property type="entry name" value="BIFUNCTIONAL POLYNUCLEOTIDE PHOSPHATASE/KINASE"/>
    <property type="match status" value="1"/>
</dbReference>
<dbReference type="SUPFAM" id="SSF46785">
    <property type="entry name" value="Winged helix' DNA-binding domain"/>
    <property type="match status" value="1"/>
</dbReference>
<dbReference type="InterPro" id="IPR032675">
    <property type="entry name" value="LRR_dom_sf"/>
</dbReference>
<dbReference type="InterPro" id="IPR036388">
    <property type="entry name" value="WH-like_DNA-bd_sf"/>
</dbReference>